<protein>
    <submittedName>
        <fullName evidence="6">Extracellular solute-binding protein</fullName>
    </submittedName>
</protein>
<dbReference type="AlphaFoldDB" id="A0A967F0E4"/>
<feature type="chain" id="PRO_5037285461" evidence="5">
    <location>
        <begin position="25"/>
        <end position="485"/>
    </location>
</feature>
<dbReference type="Proteomes" id="UP000761264">
    <property type="component" value="Unassembled WGS sequence"/>
</dbReference>
<dbReference type="InterPro" id="IPR050490">
    <property type="entry name" value="Bact_solute-bd_prot1"/>
</dbReference>
<sequence>MKRRSFCVGTGLALGSLCAFPAAAAAGTPGGKIPLNQLHEGTARAARALAADRDLRLSILLPQGSAANVAPLAEAFTASTGISFDLEETPVDEINSRMIIDTISRTNTFDLALPATFGVPDLVEAGAIVNLDDFAARYEPADFQADALFSLGDRYKDSLYGYQTDGDAYLMFYNRDWLEDAEEQKRFADRHGYPLQVPQTWEQLDAMMAFFQRPDEGRYGGALFRTPNYIAWEFWIRFHAKGFWPLDAELEPQIDNEAGIAALEELLAASKSLYPAARTDGLFANWEAFSQGNMFCNIGWGGTQKYLNSEVSKIKGRLAFGPTPGGEVDDGLLVVPYFNWGWNYTVSSGSRYPEIAYLFALYACSPEMSTRAVREAGGYFDPFRTEHYADPQIVETYSADFLAAHRASMIHSIPDLYLKGQGEYFDALRENLVKADTGVIGAKEALKQTAAQWRQTTRRIGHQSQVEQWAFLRSRYPDNVRKALR</sequence>
<reference evidence="6" key="1">
    <citation type="submission" date="2020-03" db="EMBL/GenBank/DDBJ databases">
        <title>Genome of Pelagibius litoralis DSM 21314T.</title>
        <authorList>
            <person name="Wang G."/>
        </authorList>
    </citation>
    <scope>NUCLEOTIDE SEQUENCE</scope>
    <source>
        <strain evidence="6">DSM 21314</strain>
    </source>
</reference>
<dbReference type="EMBL" id="JAAQPH010000015">
    <property type="protein sequence ID" value="NIA70699.1"/>
    <property type="molecule type" value="Genomic_DNA"/>
</dbReference>
<keyword evidence="7" id="KW-1185">Reference proteome</keyword>
<evidence type="ECO:0000256" key="2">
    <source>
        <dbReference type="ARBA" id="ARBA00008520"/>
    </source>
</evidence>
<proteinExistence type="inferred from homology"/>
<keyword evidence="3" id="KW-0813">Transport</keyword>
<accession>A0A967F0E4</accession>
<dbReference type="GO" id="GO:0042597">
    <property type="term" value="C:periplasmic space"/>
    <property type="evidence" value="ECO:0007669"/>
    <property type="project" value="UniProtKB-SubCell"/>
</dbReference>
<organism evidence="6 7">
    <name type="scientific">Pelagibius litoralis</name>
    <dbReference type="NCBI Taxonomy" id="374515"/>
    <lineage>
        <taxon>Bacteria</taxon>
        <taxon>Pseudomonadati</taxon>
        <taxon>Pseudomonadota</taxon>
        <taxon>Alphaproteobacteria</taxon>
        <taxon>Rhodospirillales</taxon>
        <taxon>Rhodovibrionaceae</taxon>
        <taxon>Pelagibius</taxon>
    </lineage>
</organism>
<name>A0A967F0E4_9PROT</name>
<keyword evidence="4 5" id="KW-0732">Signal</keyword>
<comment type="subcellular location">
    <subcellularLocation>
        <location evidence="1">Periplasm</location>
    </subcellularLocation>
</comment>
<comment type="caution">
    <text evidence="6">The sequence shown here is derived from an EMBL/GenBank/DDBJ whole genome shotgun (WGS) entry which is preliminary data.</text>
</comment>
<dbReference type="RefSeq" id="WP_167227570.1">
    <property type="nucleotide sequence ID" value="NZ_JAAQPH010000015.1"/>
</dbReference>
<evidence type="ECO:0000256" key="3">
    <source>
        <dbReference type="ARBA" id="ARBA00022448"/>
    </source>
</evidence>
<dbReference type="PANTHER" id="PTHR43649:SF34">
    <property type="entry name" value="ABC TRANSPORTER PERIPLASMIC-BINDING PROTEIN YCJN-RELATED"/>
    <property type="match status" value="1"/>
</dbReference>
<comment type="similarity">
    <text evidence="2">Belongs to the bacterial solute-binding protein 1 family.</text>
</comment>
<dbReference type="Pfam" id="PF13416">
    <property type="entry name" value="SBP_bac_8"/>
    <property type="match status" value="1"/>
</dbReference>
<evidence type="ECO:0000256" key="4">
    <source>
        <dbReference type="ARBA" id="ARBA00022729"/>
    </source>
</evidence>
<gene>
    <name evidence="6" type="ORF">HBA54_19045</name>
</gene>
<dbReference type="InterPro" id="IPR006059">
    <property type="entry name" value="SBP"/>
</dbReference>
<dbReference type="PANTHER" id="PTHR43649">
    <property type="entry name" value="ARABINOSE-BINDING PROTEIN-RELATED"/>
    <property type="match status" value="1"/>
</dbReference>
<evidence type="ECO:0000313" key="6">
    <source>
        <dbReference type="EMBL" id="NIA70699.1"/>
    </source>
</evidence>
<evidence type="ECO:0000313" key="7">
    <source>
        <dbReference type="Proteomes" id="UP000761264"/>
    </source>
</evidence>
<evidence type="ECO:0000256" key="1">
    <source>
        <dbReference type="ARBA" id="ARBA00004418"/>
    </source>
</evidence>
<feature type="signal peptide" evidence="5">
    <location>
        <begin position="1"/>
        <end position="24"/>
    </location>
</feature>
<dbReference type="SUPFAM" id="SSF53850">
    <property type="entry name" value="Periplasmic binding protein-like II"/>
    <property type="match status" value="1"/>
</dbReference>
<dbReference type="Gene3D" id="3.40.190.10">
    <property type="entry name" value="Periplasmic binding protein-like II"/>
    <property type="match status" value="2"/>
</dbReference>
<evidence type="ECO:0000256" key="5">
    <source>
        <dbReference type="SAM" id="SignalP"/>
    </source>
</evidence>